<dbReference type="InterPro" id="IPR000719">
    <property type="entry name" value="Prot_kinase_dom"/>
</dbReference>
<keyword evidence="2" id="KW-0812">Transmembrane</keyword>
<dbReference type="Gene3D" id="3.30.200.20">
    <property type="entry name" value="Phosphorylase Kinase, domain 1"/>
    <property type="match status" value="1"/>
</dbReference>
<reference evidence="4 5" key="1">
    <citation type="journal article" date="2011" name="Stand. Genomic Sci.">
        <title>Complete genome sequence of Weeksella virosa type strain (9751).</title>
        <authorList>
            <person name="Lang E."/>
            <person name="Teshima H."/>
            <person name="Lucas S."/>
            <person name="Lapidus A."/>
            <person name="Hammon N."/>
            <person name="Deshpande S."/>
            <person name="Nolan M."/>
            <person name="Cheng J.F."/>
            <person name="Pitluck S."/>
            <person name="Liolios K."/>
            <person name="Pagani I."/>
            <person name="Mikhailova N."/>
            <person name="Ivanova N."/>
            <person name="Mavromatis K."/>
            <person name="Pati A."/>
            <person name="Tapia R."/>
            <person name="Han C."/>
            <person name="Goodwin L."/>
            <person name="Chen A."/>
            <person name="Palaniappan K."/>
            <person name="Land M."/>
            <person name="Hauser L."/>
            <person name="Chang Y.J."/>
            <person name="Jeffries C.D."/>
            <person name="Brambilla E.M."/>
            <person name="Kopitz M."/>
            <person name="Rohde M."/>
            <person name="Goker M."/>
            <person name="Tindall B.J."/>
            <person name="Detter J.C."/>
            <person name="Woyke T."/>
            <person name="Bristow J."/>
            <person name="Eisen J.A."/>
            <person name="Markowitz V."/>
            <person name="Hugenholtz P."/>
            <person name="Klenk H.P."/>
            <person name="Kyrpides N.C."/>
        </authorList>
    </citation>
    <scope>NUCLEOTIDE SEQUENCE [LARGE SCALE GENOMIC DNA]</scope>
    <source>
        <strain evidence="5">ATCC 43766 / DSM 16922 / JCM 21250 / NBRC 16016 / NCTC 11634 / CL345/78</strain>
    </source>
</reference>
<sequence length="551" mass="63761">MDSVKKLKRFSQVAQVISKYGLEELIARSNIETLTPSFFTRWNPKARRIFEQNIYVRFRLALEELGPTYIKLGQLISNRKDLASPEMIAELQKLQDNVQPEEMDIEKKIEEEFSFPASKYFQSIDKKPIAAASISQVYRAKFHSGEEVVLKVKRENIEQIIDADLAILRDITQYLEKNYEKLRKKNIKHILQSFENSLRKELSLTNEYQNIERFRHNFIVSPDVYVPLVYPQISNNNILCMEFISGRKINEKDKIEAMGYDPKKIVLKGLDIYVKQILEDGFFHADPHPGNIFLLENGKIAFIDFGSMGYITNLDKQRLEEIVINFGFKNAHKIIRNLKKLAISHYIEDENQLAREIIDIIDYIEYNTIDTIDIQVIIRKINQILNTNHILLPEFIYILLRGIALIEGVGRQLDANLNLQKAIQPYAKKIAKEKLHPKNITQKTIEKIKNSKDLIEDIPEDLSKLINKILNNQFGLNFHIQDLPKIEHLVKNSINKLVLAILTLTFGLGSSYLSSTEIWPMIGGIPLLAWIGFALSIFTALNIVMLIIRNK</sequence>
<dbReference type="GO" id="GO:0004672">
    <property type="term" value="F:protein kinase activity"/>
    <property type="evidence" value="ECO:0007669"/>
    <property type="project" value="InterPro"/>
</dbReference>
<evidence type="ECO:0000313" key="4">
    <source>
        <dbReference type="EMBL" id="ADX67494.1"/>
    </source>
</evidence>
<evidence type="ECO:0000256" key="2">
    <source>
        <dbReference type="SAM" id="Phobius"/>
    </source>
</evidence>
<evidence type="ECO:0000313" key="5">
    <source>
        <dbReference type="Proteomes" id="UP000008641"/>
    </source>
</evidence>
<keyword evidence="2" id="KW-1133">Transmembrane helix</keyword>
<dbReference type="InterPro" id="IPR004147">
    <property type="entry name" value="ABC1_dom"/>
</dbReference>
<dbReference type="EMBL" id="CP002455">
    <property type="protein sequence ID" value="ADX67494.1"/>
    <property type="molecule type" value="Genomic_DNA"/>
</dbReference>
<dbReference type="Pfam" id="PF03109">
    <property type="entry name" value="ABC1"/>
    <property type="match status" value="1"/>
</dbReference>
<organism evidence="4 5">
    <name type="scientific">Weeksella virosa (strain ATCC 43766 / DSM 16922 / JCM 21250 / CCUG 30538 / CDC 9751 / IAM 14551 / NBRC 16016 / NCTC 11634 / CL345/78)</name>
    <dbReference type="NCBI Taxonomy" id="865938"/>
    <lineage>
        <taxon>Bacteria</taxon>
        <taxon>Pseudomonadati</taxon>
        <taxon>Bacteroidota</taxon>
        <taxon>Flavobacteriia</taxon>
        <taxon>Flavobacteriales</taxon>
        <taxon>Weeksellaceae</taxon>
        <taxon>Weeksella</taxon>
    </lineage>
</organism>
<proteinExistence type="inferred from homology"/>
<protein>
    <submittedName>
        <fullName evidence="4">ABC-1 domain-containing protein</fullName>
    </submittedName>
</protein>
<keyword evidence="5" id="KW-1185">Reference proteome</keyword>
<accession>F0P0T0</accession>
<evidence type="ECO:0000256" key="1">
    <source>
        <dbReference type="ARBA" id="ARBA00009670"/>
    </source>
</evidence>
<dbReference type="PROSITE" id="PS50011">
    <property type="entry name" value="PROTEIN_KINASE_DOM"/>
    <property type="match status" value="1"/>
</dbReference>
<dbReference type="PANTHER" id="PTHR10566:SF113">
    <property type="entry name" value="PROTEIN ACTIVITY OF BC1 COMPLEX KINASE 7, CHLOROPLASTIC"/>
    <property type="match status" value="1"/>
</dbReference>
<dbReference type="CDD" id="cd05121">
    <property type="entry name" value="ABC1_ADCK3-like"/>
    <property type="match status" value="1"/>
</dbReference>
<dbReference type="InterPro" id="IPR011009">
    <property type="entry name" value="Kinase-like_dom_sf"/>
</dbReference>
<dbReference type="InterPro" id="IPR050154">
    <property type="entry name" value="UbiB_kinase"/>
</dbReference>
<dbReference type="STRING" id="865938.Weevi_0780"/>
<feature type="transmembrane region" description="Helical" evidence="2">
    <location>
        <begin position="527"/>
        <end position="548"/>
    </location>
</feature>
<dbReference type="Gene3D" id="1.10.510.10">
    <property type="entry name" value="Transferase(Phosphotransferase) domain 1"/>
    <property type="match status" value="1"/>
</dbReference>
<dbReference type="AlphaFoldDB" id="F0P0T0"/>
<dbReference type="Proteomes" id="UP000008641">
    <property type="component" value="Chromosome"/>
</dbReference>
<reference evidence="5" key="2">
    <citation type="journal article" date="2011" name="Stand. Genomic Sci.">
        <title>Complete genome sequence of Weeksella virosa type strain (9751T).</title>
        <authorList>
            <person name="Lang E."/>
            <person name="Teshima H."/>
            <person name="Lucas S."/>
            <person name="Lapidus A."/>
            <person name="Hammon N."/>
            <person name="Deshpande S."/>
            <person name="Nolan M."/>
            <person name="Cheng J."/>
            <person name="Pitluck S."/>
            <person name="Liolios K."/>
            <person name="Pagani I."/>
            <person name="Mikhailova N."/>
            <person name="Ivanova N."/>
            <person name="Mavromatis K."/>
            <person name="Pati A."/>
            <person name="Tapia R."/>
            <person name="Han C."/>
            <person name="Goodwin L."/>
            <person name="Chen A."/>
            <person name="Palaniappan K."/>
            <person name="Land M."/>
            <person name="Hauser L."/>
            <person name="Chang Y."/>
            <person name="Jeffries C."/>
            <person name="Brambilla E."/>
            <person name="Kopitz M."/>
            <person name="Rohde M."/>
            <person name="Goker M."/>
            <person name="Tindall B."/>
            <person name="Detter J."/>
            <person name="Woyke T."/>
            <person name="Bristow J."/>
            <person name="Eisen J."/>
            <person name="Markowitz V."/>
            <person name="Hugenholtz P."/>
            <person name="Klenk H."/>
            <person name="Kyrpides N."/>
        </authorList>
    </citation>
    <scope>NUCLEOTIDE SEQUENCE [LARGE SCALE GENOMIC DNA]</scope>
    <source>
        <strain evidence="5">ATCC 43766 / DSM 16922 / JCM 21250 / NBRC 16016 / NCTC 11634 / CL345/78</strain>
    </source>
</reference>
<dbReference type="eggNOG" id="COG0661">
    <property type="taxonomic scope" value="Bacteria"/>
</dbReference>
<dbReference type="OrthoDB" id="9795390at2"/>
<dbReference type="RefSeq" id="WP_013597885.1">
    <property type="nucleotide sequence ID" value="NC_015144.1"/>
</dbReference>
<dbReference type="SUPFAM" id="SSF56112">
    <property type="entry name" value="Protein kinase-like (PK-like)"/>
    <property type="match status" value="1"/>
</dbReference>
<feature type="domain" description="Protein kinase" evidence="3">
    <location>
        <begin position="123"/>
        <end position="491"/>
    </location>
</feature>
<gene>
    <name evidence="4" type="ordered locus">Weevi_0780</name>
</gene>
<comment type="similarity">
    <text evidence="1">Belongs to the protein kinase superfamily. ADCK protein kinase family.</text>
</comment>
<name>F0P0T0_WEEVC</name>
<evidence type="ECO:0000259" key="3">
    <source>
        <dbReference type="PROSITE" id="PS50011"/>
    </source>
</evidence>
<dbReference type="PANTHER" id="PTHR10566">
    <property type="entry name" value="CHAPERONE-ACTIVITY OF BC1 COMPLEX CABC1 -RELATED"/>
    <property type="match status" value="1"/>
</dbReference>
<dbReference type="GO" id="GO:0005524">
    <property type="term" value="F:ATP binding"/>
    <property type="evidence" value="ECO:0007669"/>
    <property type="project" value="InterPro"/>
</dbReference>
<keyword evidence="2" id="KW-0472">Membrane</keyword>
<dbReference type="HOGENOM" id="CLU_006533_0_2_10"/>
<dbReference type="KEGG" id="wvi:Weevi_0780"/>